<dbReference type="InterPro" id="IPR020846">
    <property type="entry name" value="MFS_dom"/>
</dbReference>
<dbReference type="SUPFAM" id="SSF103473">
    <property type="entry name" value="MFS general substrate transporter"/>
    <property type="match status" value="1"/>
</dbReference>
<feature type="domain" description="Major facilitator superfamily (MFS) profile" evidence="6">
    <location>
        <begin position="24"/>
        <end position="409"/>
    </location>
</feature>
<dbReference type="GO" id="GO:0046943">
    <property type="term" value="F:carboxylic acid transmembrane transporter activity"/>
    <property type="evidence" value="ECO:0007669"/>
    <property type="project" value="TreeGrafter"/>
</dbReference>
<evidence type="ECO:0000256" key="1">
    <source>
        <dbReference type="ARBA" id="ARBA00004141"/>
    </source>
</evidence>
<dbReference type="InterPro" id="IPR005829">
    <property type="entry name" value="Sugar_transporter_CS"/>
</dbReference>
<dbReference type="PROSITE" id="PS00217">
    <property type="entry name" value="SUGAR_TRANSPORT_2"/>
    <property type="match status" value="1"/>
</dbReference>
<dbReference type="InterPro" id="IPR011701">
    <property type="entry name" value="MFS"/>
</dbReference>
<protein>
    <submittedName>
        <fullName evidence="7">3-hydroxyphenylpropionic acid transporter</fullName>
    </submittedName>
</protein>
<feature type="transmembrane region" description="Helical" evidence="5">
    <location>
        <begin position="177"/>
        <end position="197"/>
    </location>
</feature>
<keyword evidence="8" id="KW-1185">Reference proteome</keyword>
<accession>A0A0C4WUN9</accession>
<evidence type="ECO:0000313" key="8">
    <source>
        <dbReference type="Proteomes" id="UP000068210"/>
    </source>
</evidence>
<sequence length="415" mass="42943">MTTYTSQHLASADAEQDARRTWLTIALCFSVAVLEGIDFQAPGIAAPGMAATFGLDRLHMGWVFSAGILGLLPGALVGGWLADRIGRKWVLIGSVALFGLFSIATAHAWELYSLLAARLLTGVGLGAALPNLIALCSEAAGERLRGTAVTLMYCGVPLGAALAAAIGIAGFSADWTLVYYVGGVLPLLVLPLLAFWLPESAAFRARQQSATRAAPVPVVEGLFRNGSALPTLLLWGAYFFTLMVVYMLISWLPSLLVGQGFTGRQASWVMFSLQIGAAVGTLMLGVLMERLRPLAMAGLIYLGLLAALAALGLSEAFASMLVAGFAAGMFATGGQGVLYALAPLFYRTEVRATGVGSAVAVGRLGAMSGPLVAGKMLALGFGSAGVMLASAPGLVLAGVAVFYLLGRRREQGALA</sequence>
<name>A0A0C4WUN9_9GAMM</name>
<feature type="transmembrane region" description="Helical" evidence="5">
    <location>
        <begin position="89"/>
        <end position="109"/>
    </location>
</feature>
<evidence type="ECO:0000256" key="3">
    <source>
        <dbReference type="ARBA" id="ARBA00022989"/>
    </source>
</evidence>
<feature type="transmembrane region" description="Helical" evidence="5">
    <location>
        <begin position="294"/>
        <end position="314"/>
    </location>
</feature>
<feature type="transmembrane region" description="Helical" evidence="5">
    <location>
        <begin position="21"/>
        <end position="41"/>
    </location>
</feature>
<evidence type="ECO:0000259" key="6">
    <source>
        <dbReference type="PROSITE" id="PS50850"/>
    </source>
</evidence>
<keyword evidence="4 5" id="KW-0472">Membrane</keyword>
<dbReference type="PANTHER" id="PTHR23508:SF10">
    <property type="entry name" value="CARBOXYLIC ACID TRANSPORTER PROTEIN HOMOLOG"/>
    <property type="match status" value="1"/>
</dbReference>
<dbReference type="PROSITE" id="PS50850">
    <property type="entry name" value="MFS"/>
    <property type="match status" value="1"/>
</dbReference>
<comment type="subcellular location">
    <subcellularLocation>
        <location evidence="1">Membrane</location>
        <topology evidence="1">Multi-pass membrane protein</topology>
    </subcellularLocation>
</comment>
<dbReference type="PANTHER" id="PTHR23508">
    <property type="entry name" value="CARBOXYLIC ACID TRANSPORTER PROTEIN HOMOLOG"/>
    <property type="match status" value="1"/>
</dbReference>
<keyword evidence="3 5" id="KW-1133">Transmembrane helix</keyword>
<evidence type="ECO:0000256" key="4">
    <source>
        <dbReference type="ARBA" id="ARBA00023136"/>
    </source>
</evidence>
<evidence type="ECO:0000313" key="7">
    <source>
        <dbReference type="EMBL" id="AJE22197.1"/>
    </source>
</evidence>
<dbReference type="AlphaFoldDB" id="A0A0C4WUN9"/>
<dbReference type="NCBIfam" id="NF008586">
    <property type="entry name" value="PRK11551.1"/>
    <property type="match status" value="1"/>
</dbReference>
<feature type="transmembrane region" description="Helical" evidence="5">
    <location>
        <begin position="266"/>
        <end position="287"/>
    </location>
</feature>
<feature type="transmembrane region" description="Helical" evidence="5">
    <location>
        <begin position="61"/>
        <end position="82"/>
    </location>
</feature>
<dbReference type="RefSeq" id="WP_039805333.1">
    <property type="nucleotide sequence ID" value="NZ_CP010415.1"/>
</dbReference>
<evidence type="ECO:0000256" key="2">
    <source>
        <dbReference type="ARBA" id="ARBA00022692"/>
    </source>
</evidence>
<feature type="transmembrane region" description="Helical" evidence="5">
    <location>
        <begin position="232"/>
        <end position="254"/>
    </location>
</feature>
<gene>
    <name evidence="7" type="primary">mhpT</name>
    <name evidence="7" type="ORF">Achr_27740</name>
</gene>
<dbReference type="PROSITE" id="PS00216">
    <property type="entry name" value="SUGAR_TRANSPORT_1"/>
    <property type="match status" value="1"/>
</dbReference>
<dbReference type="KEGG" id="acx:Achr_27740"/>
<feature type="transmembrane region" description="Helical" evidence="5">
    <location>
        <begin position="320"/>
        <end position="342"/>
    </location>
</feature>
<dbReference type="InterPro" id="IPR036259">
    <property type="entry name" value="MFS_trans_sf"/>
</dbReference>
<feature type="transmembrane region" description="Helical" evidence="5">
    <location>
        <begin position="115"/>
        <end position="136"/>
    </location>
</feature>
<dbReference type="GO" id="GO:0005886">
    <property type="term" value="C:plasma membrane"/>
    <property type="evidence" value="ECO:0007669"/>
    <property type="project" value="TreeGrafter"/>
</dbReference>
<dbReference type="EMBL" id="CP010415">
    <property type="protein sequence ID" value="AJE22197.1"/>
    <property type="molecule type" value="Genomic_DNA"/>
</dbReference>
<dbReference type="STRING" id="1328314.Achr_27740"/>
<dbReference type="Gene3D" id="1.20.1250.20">
    <property type="entry name" value="MFS general substrate transporter like domains"/>
    <property type="match status" value="2"/>
</dbReference>
<dbReference type="Proteomes" id="UP000068210">
    <property type="component" value="Chromosome"/>
</dbReference>
<keyword evidence="2 5" id="KW-0812">Transmembrane</keyword>
<feature type="transmembrane region" description="Helical" evidence="5">
    <location>
        <begin position="354"/>
        <end position="373"/>
    </location>
</feature>
<proteinExistence type="predicted"/>
<organism evidence="7 8">
    <name type="scientific">Azotobacter chroococcum NCIMB 8003</name>
    <dbReference type="NCBI Taxonomy" id="1328314"/>
    <lineage>
        <taxon>Bacteria</taxon>
        <taxon>Pseudomonadati</taxon>
        <taxon>Pseudomonadota</taxon>
        <taxon>Gammaproteobacteria</taxon>
        <taxon>Pseudomonadales</taxon>
        <taxon>Pseudomonadaceae</taxon>
        <taxon>Azotobacter</taxon>
    </lineage>
</organism>
<reference evidence="7 8" key="1">
    <citation type="journal article" date="2015" name="PLoS ONE">
        <title>Azotobacter Genomes: The Genome of Azotobacter chroococcum NCIMB 8003 (ATCC 4412).</title>
        <authorList>
            <person name="Robson R.L."/>
            <person name="Jones R."/>
            <person name="Robson R.M."/>
            <person name="Schwartz A."/>
            <person name="Richardson T.H."/>
        </authorList>
    </citation>
    <scope>NUCLEOTIDE SEQUENCE [LARGE SCALE GENOMIC DNA]</scope>
    <source>
        <strain evidence="7 8">NCIMB 8003</strain>
    </source>
</reference>
<feature type="transmembrane region" description="Helical" evidence="5">
    <location>
        <begin position="379"/>
        <end position="405"/>
    </location>
</feature>
<feature type="transmembrane region" description="Helical" evidence="5">
    <location>
        <begin position="148"/>
        <end position="171"/>
    </location>
</feature>
<dbReference type="Pfam" id="PF07690">
    <property type="entry name" value="MFS_1"/>
    <property type="match status" value="1"/>
</dbReference>
<dbReference type="HOGENOM" id="CLU_001265_46_4_6"/>
<evidence type="ECO:0000256" key="5">
    <source>
        <dbReference type="SAM" id="Phobius"/>
    </source>
</evidence>